<keyword evidence="1" id="KW-0732">Signal</keyword>
<dbReference type="Proteomes" id="UP000018211">
    <property type="component" value="Unassembled WGS sequence"/>
</dbReference>
<dbReference type="RefSeq" id="WP_022562187.1">
    <property type="nucleotide sequence ID" value="NZ_LK391965.1"/>
</dbReference>
<evidence type="ECO:0000313" key="2">
    <source>
        <dbReference type="EMBL" id="CCO47551.1"/>
    </source>
</evidence>
<name>A0AAV2VSB4_9VIBR</name>
<organism evidence="2 3">
    <name type="scientific">Vibrio nigripulchritudo SOn1</name>
    <dbReference type="NCBI Taxonomy" id="1238450"/>
    <lineage>
        <taxon>Bacteria</taxon>
        <taxon>Pseudomonadati</taxon>
        <taxon>Pseudomonadota</taxon>
        <taxon>Gammaproteobacteria</taxon>
        <taxon>Vibrionales</taxon>
        <taxon>Vibrionaceae</taxon>
        <taxon>Vibrio</taxon>
    </lineage>
</organism>
<evidence type="ECO:0000313" key="3">
    <source>
        <dbReference type="Proteomes" id="UP000018211"/>
    </source>
</evidence>
<feature type="signal peptide" evidence="1">
    <location>
        <begin position="1"/>
        <end position="18"/>
    </location>
</feature>
<sequence length="115" mass="12679">MKRFIALSAALLSTSVYAGGWTSFATPTRVDIERGNGFMVYGNFGNPGNCTIQNRFYVQKTHPQYKEVYSMVLAAFTSGKRVQVYIHACNPVGWYSVSSTTYNTMTPSGAINISN</sequence>
<comment type="caution">
    <text evidence="2">The sequence shown here is derived from an EMBL/GenBank/DDBJ whole genome shotgun (WGS) entry which is preliminary data.</text>
</comment>
<evidence type="ECO:0000256" key="1">
    <source>
        <dbReference type="SAM" id="SignalP"/>
    </source>
</evidence>
<dbReference type="AlphaFoldDB" id="A0AAV2VSB4"/>
<protein>
    <submittedName>
        <fullName evidence="2">Uncharacterized protein</fullName>
    </submittedName>
</protein>
<feature type="chain" id="PRO_5043842168" evidence="1">
    <location>
        <begin position="19"/>
        <end position="115"/>
    </location>
</feature>
<accession>A0AAV2VSB4</accession>
<gene>
    <name evidence="2" type="ORF">VIBNISOn1_30250</name>
</gene>
<proteinExistence type="predicted"/>
<reference evidence="2 3" key="1">
    <citation type="journal article" date="2013" name="ISME J.">
        <title>Comparative genomics of pathogenic lineages of Vibrio nigripulchritudo identifies virulence-associated traits.</title>
        <authorList>
            <person name="Goudenege D."/>
            <person name="Labreuche Y."/>
            <person name="Krin E."/>
            <person name="Ansquer D."/>
            <person name="Mangenot S."/>
            <person name="Calteau A."/>
            <person name="Medigue C."/>
            <person name="Mazel D."/>
            <person name="Polz M.F."/>
            <person name="Le Roux F."/>
        </authorList>
    </citation>
    <scope>NUCLEOTIDE SEQUENCE [LARGE SCALE GENOMIC DNA]</scope>
    <source>
        <strain evidence="2 3">SOn1</strain>
    </source>
</reference>
<dbReference type="EMBL" id="CAOF01000120">
    <property type="protein sequence ID" value="CCO47551.1"/>
    <property type="molecule type" value="Genomic_DNA"/>
</dbReference>